<dbReference type="AlphaFoldDB" id="A0A956NGH9"/>
<dbReference type="Proteomes" id="UP000739538">
    <property type="component" value="Unassembled WGS sequence"/>
</dbReference>
<gene>
    <name evidence="1" type="ORF">KDA27_14390</name>
</gene>
<accession>A0A956NGH9</accession>
<proteinExistence type="predicted"/>
<name>A0A956NGH9_UNCEI</name>
<protein>
    <submittedName>
        <fullName evidence="1">Uncharacterized protein</fullName>
    </submittedName>
</protein>
<dbReference type="EMBL" id="JAGQHS010000076">
    <property type="protein sequence ID" value="MCA9756990.1"/>
    <property type="molecule type" value="Genomic_DNA"/>
</dbReference>
<evidence type="ECO:0000313" key="2">
    <source>
        <dbReference type="Proteomes" id="UP000739538"/>
    </source>
</evidence>
<comment type="caution">
    <text evidence="1">The sequence shown here is derived from an EMBL/GenBank/DDBJ whole genome shotgun (WGS) entry which is preliminary data.</text>
</comment>
<reference evidence="1" key="1">
    <citation type="submission" date="2020-04" db="EMBL/GenBank/DDBJ databases">
        <authorList>
            <person name="Zhang T."/>
        </authorList>
    </citation>
    <scope>NUCLEOTIDE SEQUENCE</scope>
    <source>
        <strain evidence="1">HKST-UBA02</strain>
    </source>
</reference>
<organism evidence="1 2">
    <name type="scientific">Eiseniibacteriota bacterium</name>
    <dbReference type="NCBI Taxonomy" id="2212470"/>
    <lineage>
        <taxon>Bacteria</taxon>
        <taxon>Candidatus Eiseniibacteriota</taxon>
    </lineage>
</organism>
<reference evidence="1" key="2">
    <citation type="journal article" date="2021" name="Microbiome">
        <title>Successional dynamics and alternative stable states in a saline activated sludge microbial community over 9 years.</title>
        <authorList>
            <person name="Wang Y."/>
            <person name="Ye J."/>
            <person name="Ju F."/>
            <person name="Liu L."/>
            <person name="Boyd J.A."/>
            <person name="Deng Y."/>
            <person name="Parks D.H."/>
            <person name="Jiang X."/>
            <person name="Yin X."/>
            <person name="Woodcroft B.J."/>
            <person name="Tyson G.W."/>
            <person name="Hugenholtz P."/>
            <person name="Polz M.F."/>
            <person name="Zhang T."/>
        </authorList>
    </citation>
    <scope>NUCLEOTIDE SEQUENCE</scope>
    <source>
        <strain evidence="1">HKST-UBA02</strain>
    </source>
</reference>
<evidence type="ECO:0000313" key="1">
    <source>
        <dbReference type="EMBL" id="MCA9756990.1"/>
    </source>
</evidence>
<sequence length="244" mass="26819">MDFQEEEGASRMADRRTFEARGCARRLFAGCPPNRFLRFGALLLAPIAWFVCCSPPAFGNGDFDLLIIVSDADLPLDWQSTGGEIEEVPRGTSLGTIDLSELSTANPGTFATAELRIAIYSPSGFIPRYRIRARLDTHSPSGAGDVELDDFGMGVLDIVAVSPSVGRIWNYDPATVGKNVDDEPEFLGTLDDLNSGLGGRELYRTRQTFNGAWNYFTLVLAVGPQFYTPDPFYPVNLELTLQTY</sequence>